<accession>A0A8K0V5A8</accession>
<evidence type="ECO:0000256" key="5">
    <source>
        <dbReference type="ARBA" id="ARBA00023136"/>
    </source>
</evidence>
<evidence type="ECO:0000256" key="3">
    <source>
        <dbReference type="ARBA" id="ARBA00022692"/>
    </source>
</evidence>
<name>A0A8K0V5A8_9RHOB</name>
<dbReference type="AlphaFoldDB" id="A0A8K0V5A8"/>
<reference evidence="8" key="1">
    <citation type="submission" date="2021-01" db="EMBL/GenBank/DDBJ databases">
        <title>Tabrizicola alba sp. nov. a motile alkaliphilic bacterium isolated from a soda lake.</title>
        <authorList>
            <person name="Szuroczki S."/>
            <person name="Abbaszade G."/>
            <person name="Schumann P."/>
            <person name="Toth E."/>
        </authorList>
    </citation>
    <scope>NUCLEOTIDE SEQUENCE</scope>
    <source>
        <strain evidence="8">DMG-N-6</strain>
    </source>
</reference>
<dbReference type="EMBL" id="JAESVN010000001">
    <property type="protein sequence ID" value="MBL4915697.1"/>
    <property type="molecule type" value="Genomic_DNA"/>
</dbReference>
<keyword evidence="2" id="KW-1003">Cell membrane</keyword>
<dbReference type="Pfam" id="PF03631">
    <property type="entry name" value="Virul_fac_BrkB"/>
    <property type="match status" value="1"/>
</dbReference>
<organism evidence="8 9">
    <name type="scientific">Szabonella alba</name>
    <dbReference type="NCBI Taxonomy" id="2804194"/>
    <lineage>
        <taxon>Bacteria</taxon>
        <taxon>Pseudomonadati</taxon>
        <taxon>Pseudomonadota</taxon>
        <taxon>Alphaproteobacteria</taxon>
        <taxon>Rhodobacterales</taxon>
        <taxon>Paracoccaceae</taxon>
        <taxon>Szabonella</taxon>
    </lineage>
</organism>
<keyword evidence="5 7" id="KW-0472">Membrane</keyword>
<feature type="transmembrane region" description="Helical" evidence="7">
    <location>
        <begin position="130"/>
        <end position="158"/>
    </location>
</feature>
<gene>
    <name evidence="8" type="ORF">JL811_00565</name>
</gene>
<keyword evidence="9" id="KW-1185">Reference proteome</keyword>
<proteinExistence type="predicted"/>
<feature type="transmembrane region" description="Helical" evidence="7">
    <location>
        <begin position="170"/>
        <end position="191"/>
    </location>
</feature>
<dbReference type="InterPro" id="IPR017039">
    <property type="entry name" value="Virul_fac_BrkB"/>
</dbReference>
<dbReference type="GO" id="GO:0005886">
    <property type="term" value="C:plasma membrane"/>
    <property type="evidence" value="ECO:0007669"/>
    <property type="project" value="UniProtKB-SubCell"/>
</dbReference>
<protein>
    <submittedName>
        <fullName evidence="8">YihY/virulence factor BrkB family protein</fullName>
    </submittedName>
</protein>
<feature type="transmembrane region" description="Helical" evidence="7">
    <location>
        <begin position="235"/>
        <end position="258"/>
    </location>
</feature>
<evidence type="ECO:0000313" key="9">
    <source>
        <dbReference type="Proteomes" id="UP000648908"/>
    </source>
</evidence>
<evidence type="ECO:0000313" key="8">
    <source>
        <dbReference type="EMBL" id="MBL4915697.1"/>
    </source>
</evidence>
<comment type="caution">
    <text evidence="8">The sequence shown here is derived from an EMBL/GenBank/DDBJ whole genome shotgun (WGS) entry which is preliminary data.</text>
</comment>
<evidence type="ECO:0000256" key="2">
    <source>
        <dbReference type="ARBA" id="ARBA00022475"/>
    </source>
</evidence>
<feature type="transmembrane region" description="Helical" evidence="7">
    <location>
        <begin position="86"/>
        <end position="109"/>
    </location>
</feature>
<dbReference type="RefSeq" id="WP_202686278.1">
    <property type="nucleotide sequence ID" value="NZ_JAESVN010000001.1"/>
</dbReference>
<evidence type="ECO:0000256" key="1">
    <source>
        <dbReference type="ARBA" id="ARBA00004651"/>
    </source>
</evidence>
<feature type="transmembrane region" description="Helical" evidence="7">
    <location>
        <begin position="20"/>
        <end position="46"/>
    </location>
</feature>
<keyword evidence="3 7" id="KW-0812">Transmembrane</keyword>
<evidence type="ECO:0000256" key="6">
    <source>
        <dbReference type="SAM" id="MobiDB-lite"/>
    </source>
</evidence>
<evidence type="ECO:0000256" key="7">
    <source>
        <dbReference type="SAM" id="Phobius"/>
    </source>
</evidence>
<comment type="subcellular location">
    <subcellularLocation>
        <location evidence="1">Cell membrane</location>
        <topology evidence="1">Multi-pass membrane protein</topology>
    </subcellularLocation>
</comment>
<feature type="region of interest" description="Disordered" evidence="6">
    <location>
        <begin position="269"/>
        <end position="294"/>
    </location>
</feature>
<keyword evidence="4 7" id="KW-1133">Transmembrane helix</keyword>
<evidence type="ECO:0000256" key="4">
    <source>
        <dbReference type="ARBA" id="ARBA00022989"/>
    </source>
</evidence>
<feature type="transmembrane region" description="Helical" evidence="7">
    <location>
        <begin position="203"/>
        <end position="223"/>
    </location>
</feature>
<dbReference type="PIRSF" id="PIRSF035875">
    <property type="entry name" value="RNase_BN"/>
    <property type="match status" value="1"/>
</dbReference>
<dbReference type="PANTHER" id="PTHR30213:SF0">
    <property type="entry name" value="UPF0761 MEMBRANE PROTEIN YIHY"/>
    <property type="match status" value="1"/>
</dbReference>
<dbReference type="PANTHER" id="PTHR30213">
    <property type="entry name" value="INNER MEMBRANE PROTEIN YHJD"/>
    <property type="match status" value="1"/>
</dbReference>
<sequence length="294" mass="31177">MFARLLGIWERLNRVDLSLISAGVAFFGFLSVFPAIAAVITIWGFASDPTVIRAQLNLAQDYLPADAYILLYGQVERLLATTGSSLGLATLVSLLIATWSARAGVAALIGGVNAIHGFPARAGLHGVLRALVLTMMLVALVIAAMAMTVITPVILAVLPLGPAESFALEAVNFAVGLLLVVLAIAMTYRLGPNWRGSGFRPRLLTIGLFVAVTLWAAASRGLVFYLTNFADYSKVYGSIGAVAALLMWFYLSAFAVLLGASVDAMRRPDPDADVPQDYPLPATDDREAAPPATR</sequence>
<dbReference type="Proteomes" id="UP000648908">
    <property type="component" value="Unassembled WGS sequence"/>
</dbReference>